<dbReference type="EMBL" id="LBIA02000001">
    <property type="protein sequence ID" value="TKT73081.1"/>
    <property type="molecule type" value="Genomic_DNA"/>
</dbReference>
<feature type="chain" id="PRO_5020638637" evidence="1">
    <location>
        <begin position="27"/>
        <end position="82"/>
    </location>
</feature>
<comment type="caution">
    <text evidence="2">The sequence shown here is derived from an EMBL/GenBank/DDBJ whole genome shotgun (WGS) entry which is preliminary data.</text>
</comment>
<dbReference type="AlphaFoldDB" id="A0A4U6BSW8"/>
<keyword evidence="1" id="KW-0732">Signal</keyword>
<keyword evidence="3" id="KW-1185">Reference proteome</keyword>
<name>A0A4U6BSW8_9BRAD</name>
<dbReference type="OrthoDB" id="7960998at2"/>
<dbReference type="Proteomes" id="UP000034832">
    <property type="component" value="Unassembled WGS sequence"/>
</dbReference>
<sequence length="82" mass="8627">MNAVSSPRTLLLAVVLSLATTASARADIVGREADITNLRLGQKIYVDDGSCPSGQIKEVSGLRLTAAGVEASRKCVDRKGKR</sequence>
<dbReference type="RefSeq" id="WP_046826490.1">
    <property type="nucleotide sequence ID" value="NZ_LBIA02000001.1"/>
</dbReference>
<evidence type="ECO:0000313" key="2">
    <source>
        <dbReference type="EMBL" id="TKT73081.1"/>
    </source>
</evidence>
<evidence type="ECO:0000313" key="3">
    <source>
        <dbReference type="Proteomes" id="UP000034832"/>
    </source>
</evidence>
<organism evidence="2 3">
    <name type="scientific">Afipia massiliensis</name>
    <dbReference type="NCBI Taxonomy" id="211460"/>
    <lineage>
        <taxon>Bacteria</taxon>
        <taxon>Pseudomonadati</taxon>
        <taxon>Pseudomonadota</taxon>
        <taxon>Alphaproteobacteria</taxon>
        <taxon>Hyphomicrobiales</taxon>
        <taxon>Nitrobacteraceae</taxon>
        <taxon>Afipia</taxon>
    </lineage>
</organism>
<feature type="signal peptide" evidence="1">
    <location>
        <begin position="1"/>
        <end position="26"/>
    </location>
</feature>
<evidence type="ECO:0000256" key="1">
    <source>
        <dbReference type="SAM" id="SignalP"/>
    </source>
</evidence>
<dbReference type="Pfam" id="PF20477">
    <property type="entry name" value="DUF6719"/>
    <property type="match status" value="1"/>
</dbReference>
<accession>A0A4U6BSW8</accession>
<protein>
    <submittedName>
        <fullName evidence="2">Uncharacterized protein</fullName>
    </submittedName>
</protein>
<proteinExistence type="predicted"/>
<gene>
    <name evidence="2" type="ORF">YH63_017550</name>
</gene>
<reference evidence="2" key="1">
    <citation type="submission" date="2019-04" db="EMBL/GenBank/DDBJ databases">
        <title>Whole genome sequencing of cave bacteria.</title>
        <authorList>
            <person name="Gan H.M."/>
            <person name="Barton H."/>
            <person name="Savka M.A."/>
        </authorList>
    </citation>
    <scope>NUCLEOTIDE SEQUENCE [LARGE SCALE GENOMIC DNA]</scope>
    <source>
        <strain evidence="2">LC387</strain>
    </source>
</reference>
<dbReference type="InterPro" id="IPR046565">
    <property type="entry name" value="DUF6719"/>
</dbReference>